<dbReference type="RefSeq" id="WP_116094413.1">
    <property type="nucleotide sequence ID" value="NZ_QKXQ01000326.1"/>
</dbReference>
<accession>A0A3E0IPG5</accession>
<dbReference type="AlphaFoldDB" id="A0A3E0IPG5"/>
<dbReference type="Proteomes" id="UP000256562">
    <property type="component" value="Unassembled WGS sequence"/>
</dbReference>
<evidence type="ECO:0000313" key="2">
    <source>
        <dbReference type="Proteomes" id="UP000256562"/>
    </source>
</evidence>
<evidence type="ECO:0000313" key="1">
    <source>
        <dbReference type="EMBL" id="REH94953.1"/>
    </source>
</evidence>
<gene>
    <name evidence="1" type="ORF">DOS83_06925</name>
</gene>
<comment type="caution">
    <text evidence="1">The sequence shown here is derived from an EMBL/GenBank/DDBJ whole genome shotgun (WGS) entry which is preliminary data.</text>
</comment>
<organism evidence="1 2">
    <name type="scientific">Staphylococcus felis</name>
    <dbReference type="NCBI Taxonomy" id="46127"/>
    <lineage>
        <taxon>Bacteria</taxon>
        <taxon>Bacillati</taxon>
        <taxon>Bacillota</taxon>
        <taxon>Bacilli</taxon>
        <taxon>Bacillales</taxon>
        <taxon>Staphylococcaceae</taxon>
        <taxon>Staphylococcus</taxon>
    </lineage>
</organism>
<proteinExistence type="predicted"/>
<reference evidence="1 2" key="1">
    <citation type="journal article" date="2018" name="Vet. Microbiol.">
        <title>Characterisation of Staphylococcus felis isolated from cats using whole genome sequencing.</title>
        <authorList>
            <person name="Worthing K."/>
            <person name="Pang S."/>
            <person name="Trott D.J."/>
            <person name="Abraham S."/>
            <person name="Coombs G.W."/>
            <person name="Jordan D."/>
            <person name="McIntyre L."/>
            <person name="Davies M.R."/>
            <person name="Norris J."/>
        </authorList>
    </citation>
    <scope>NUCLEOTIDE SEQUENCE [LARGE SCALE GENOMIC DNA]</scope>
    <source>
        <strain evidence="1 2">F9</strain>
    </source>
</reference>
<protein>
    <recommendedName>
        <fullName evidence="3">Phage PVL protein</fullName>
    </recommendedName>
</protein>
<dbReference type="EMBL" id="QKXQ01000326">
    <property type="protein sequence ID" value="REH94953.1"/>
    <property type="molecule type" value="Genomic_DNA"/>
</dbReference>
<sequence>MKIKVKKEMNYYELIKWAWKNGVKNTTFTSDLGQTVNFDSSGDLDFLGSSRFILKNEKFAVEVEEEITEETDISTLIELNRGEFQFRYDTFLRESKNCNSDAFYILNDDMTMTLVWTRDGGLVQ</sequence>
<dbReference type="OrthoDB" id="2414282at2"/>
<name>A0A3E0IPG5_9STAP</name>
<evidence type="ECO:0008006" key="3">
    <source>
        <dbReference type="Google" id="ProtNLM"/>
    </source>
</evidence>